<evidence type="ECO:0000256" key="4">
    <source>
        <dbReference type="ARBA" id="ARBA00022989"/>
    </source>
</evidence>
<dbReference type="Gene3D" id="1.20.1250.20">
    <property type="entry name" value="MFS general substrate transporter like domains"/>
    <property type="match status" value="1"/>
</dbReference>
<proteinExistence type="inferred from homology"/>
<feature type="transmembrane region" description="Helical" evidence="6">
    <location>
        <begin position="141"/>
        <end position="165"/>
    </location>
</feature>
<gene>
    <name evidence="7" type="ORF">SAMN05421693_11726</name>
</gene>
<dbReference type="AlphaFoldDB" id="A0A1H9DDU1"/>
<dbReference type="InterPro" id="IPR036259">
    <property type="entry name" value="MFS_trans_sf"/>
</dbReference>
<dbReference type="Pfam" id="PF03209">
    <property type="entry name" value="PUCC"/>
    <property type="match status" value="1"/>
</dbReference>
<dbReference type="CDD" id="cd06176">
    <property type="entry name" value="MFS_BCD_PucC-like"/>
    <property type="match status" value="1"/>
</dbReference>
<feature type="transmembrane region" description="Helical" evidence="6">
    <location>
        <begin position="353"/>
        <end position="378"/>
    </location>
</feature>
<dbReference type="Proteomes" id="UP000199496">
    <property type="component" value="Unassembled WGS sequence"/>
</dbReference>
<keyword evidence="5 6" id="KW-0472">Membrane</keyword>
<sequence length="480" mass="50764">MSKGTSGAFMGLLSRFGTKILPFADAATRDLPLPRLLRLALFQVAVAMSMVLLTGTLNRVMVVEQGVSAWIVALMVSLPLLFAPLRALMGHRSDHHRSAFGWRRVPYLWMGTLLQFSGLAIMPFALLVLADGSGPAFLGPLSAAIAFLLVGAGMHMTQTAGLALATDLATPEQRPRVVALLYVVLLLGMVLASSVFGFLLTDYTPGRLIEVLQGVAVLTILLNLAALWKQEAINNQRAKARHEPGVPFMEAWRAFSGIGHIRRLLVVIALGTAGFNMQDILLEPYGGEILGMSVAATTTLTATWATGMLIAFALAARLLTQGANCYRIASIGAVVGVVAFIVVVIAVPMDSTIIFRFGAFLIGFGGGLFAVSTLLAMMGFARNEQSGMAVGAWGAVQATAAGGAIFLGGAIRDLVGWITGNGWLGETLAAPATGYLAVYYLEIVLLLAALVALFPLLRSKEEPPNMGPSDKFGMSDFPTT</sequence>
<dbReference type="PANTHER" id="PTHR23538:SF1">
    <property type="entry name" value="44.5 KD BACTERIOCHLOROPHYLL SYNTHASE SUBUNIT"/>
    <property type="match status" value="1"/>
</dbReference>
<evidence type="ECO:0000256" key="1">
    <source>
        <dbReference type="ARBA" id="ARBA00004141"/>
    </source>
</evidence>
<evidence type="ECO:0000313" key="8">
    <source>
        <dbReference type="Proteomes" id="UP000199496"/>
    </source>
</evidence>
<reference evidence="7 8" key="1">
    <citation type="submission" date="2016-10" db="EMBL/GenBank/DDBJ databases">
        <authorList>
            <person name="de Groot N.N."/>
        </authorList>
    </citation>
    <scope>NUCLEOTIDE SEQUENCE [LARGE SCALE GENOMIC DNA]</scope>
    <source>
        <strain evidence="7 8">B7-7</strain>
    </source>
</reference>
<dbReference type="InterPro" id="IPR026036">
    <property type="entry name" value="PucC"/>
</dbReference>
<feature type="transmembrane region" description="Helical" evidence="6">
    <location>
        <begin position="390"/>
        <end position="412"/>
    </location>
</feature>
<evidence type="ECO:0000256" key="6">
    <source>
        <dbReference type="SAM" id="Phobius"/>
    </source>
</evidence>
<evidence type="ECO:0000313" key="7">
    <source>
        <dbReference type="EMBL" id="SEQ11477.1"/>
    </source>
</evidence>
<keyword evidence="3 6" id="KW-0812">Transmembrane</keyword>
<dbReference type="RefSeq" id="WP_090207126.1">
    <property type="nucleotide sequence ID" value="NZ_FOFO01000017.1"/>
</dbReference>
<evidence type="ECO:0000256" key="3">
    <source>
        <dbReference type="ARBA" id="ARBA00022692"/>
    </source>
</evidence>
<dbReference type="STRING" id="867345.SAMN05421693_11726"/>
<comment type="similarity">
    <text evidence="2">Belongs to the PucC family.</text>
</comment>
<dbReference type="SUPFAM" id="SSF103473">
    <property type="entry name" value="MFS general substrate transporter"/>
    <property type="match status" value="1"/>
</dbReference>
<dbReference type="GO" id="GO:0016020">
    <property type="term" value="C:membrane"/>
    <property type="evidence" value="ECO:0007669"/>
    <property type="project" value="UniProtKB-SubCell"/>
</dbReference>
<keyword evidence="8" id="KW-1185">Reference proteome</keyword>
<feature type="transmembrane region" description="Helical" evidence="6">
    <location>
        <begin position="432"/>
        <end position="457"/>
    </location>
</feature>
<evidence type="ECO:0000256" key="2">
    <source>
        <dbReference type="ARBA" id="ARBA00008412"/>
    </source>
</evidence>
<name>A0A1H9DDU1_9GAMM</name>
<comment type="subcellular location">
    <subcellularLocation>
        <location evidence="1">Membrane</location>
        <topology evidence="1">Multi-pass membrane protein</topology>
    </subcellularLocation>
</comment>
<dbReference type="InterPro" id="IPR004896">
    <property type="entry name" value="PucC-rel"/>
</dbReference>
<organism evidence="7 8">
    <name type="scientific">Ectothiorhodospira magna</name>
    <dbReference type="NCBI Taxonomy" id="867345"/>
    <lineage>
        <taxon>Bacteria</taxon>
        <taxon>Pseudomonadati</taxon>
        <taxon>Pseudomonadota</taxon>
        <taxon>Gammaproteobacteria</taxon>
        <taxon>Chromatiales</taxon>
        <taxon>Ectothiorhodospiraceae</taxon>
        <taxon>Ectothiorhodospira</taxon>
    </lineage>
</organism>
<dbReference type="OrthoDB" id="8558818at2"/>
<feature type="transmembrane region" description="Helical" evidence="6">
    <location>
        <begin position="294"/>
        <end position="316"/>
    </location>
</feature>
<feature type="transmembrane region" description="Helical" evidence="6">
    <location>
        <begin position="264"/>
        <end position="282"/>
    </location>
</feature>
<keyword evidence="4 6" id="KW-1133">Transmembrane helix</keyword>
<feature type="transmembrane region" description="Helical" evidence="6">
    <location>
        <begin position="328"/>
        <end position="347"/>
    </location>
</feature>
<feature type="transmembrane region" description="Helical" evidence="6">
    <location>
        <begin position="211"/>
        <end position="228"/>
    </location>
</feature>
<feature type="transmembrane region" description="Helical" evidence="6">
    <location>
        <begin position="177"/>
        <end position="199"/>
    </location>
</feature>
<feature type="transmembrane region" description="Helical" evidence="6">
    <location>
        <begin position="106"/>
        <end position="129"/>
    </location>
</feature>
<dbReference type="PANTHER" id="PTHR23538">
    <property type="entry name" value="44.5 KD BACTERIOCHLOROPHYLL SYNTHASE SUBUNIT"/>
    <property type="match status" value="1"/>
</dbReference>
<feature type="transmembrane region" description="Helical" evidence="6">
    <location>
        <begin position="36"/>
        <end position="55"/>
    </location>
</feature>
<protein>
    <submittedName>
        <fullName evidence="7">MFS transporter, BCD family, chlorophyll transporter</fullName>
    </submittedName>
</protein>
<evidence type="ECO:0000256" key="5">
    <source>
        <dbReference type="ARBA" id="ARBA00023136"/>
    </source>
</evidence>
<feature type="transmembrane region" description="Helical" evidence="6">
    <location>
        <begin position="67"/>
        <end position="85"/>
    </location>
</feature>
<dbReference type="EMBL" id="FOFO01000017">
    <property type="protein sequence ID" value="SEQ11477.1"/>
    <property type="molecule type" value="Genomic_DNA"/>
</dbReference>
<accession>A0A1H9DDU1</accession>
<dbReference type="PIRSF" id="PIRSF016565">
    <property type="entry name" value="PucC"/>
    <property type="match status" value="1"/>
</dbReference>